<feature type="region of interest" description="Disordered" evidence="2">
    <location>
        <begin position="259"/>
        <end position="308"/>
    </location>
</feature>
<comment type="caution">
    <text evidence="3">The sequence shown here is derived from an EMBL/GenBank/DDBJ whole genome shotgun (WGS) entry which is preliminary data.</text>
</comment>
<name>A0AA35GIK3_9BURK</name>
<protein>
    <submittedName>
        <fullName evidence="3">Uncharacterized protein</fullName>
    </submittedName>
</protein>
<feature type="compositionally biased region" description="Low complexity" evidence="2">
    <location>
        <begin position="18"/>
        <end position="77"/>
    </location>
</feature>
<feature type="compositionally biased region" description="Low complexity" evidence="2">
    <location>
        <begin position="259"/>
        <end position="277"/>
    </location>
</feature>
<dbReference type="AlphaFoldDB" id="A0AA35GIK3"/>
<feature type="coiled-coil region" evidence="1">
    <location>
        <begin position="93"/>
        <end position="123"/>
    </location>
</feature>
<evidence type="ECO:0000313" key="3">
    <source>
        <dbReference type="EMBL" id="CAB5675436.1"/>
    </source>
</evidence>
<evidence type="ECO:0000256" key="2">
    <source>
        <dbReference type="SAM" id="MobiDB-lite"/>
    </source>
</evidence>
<evidence type="ECO:0000313" key="4">
    <source>
        <dbReference type="Proteomes" id="UP000834458"/>
    </source>
</evidence>
<evidence type="ECO:0000256" key="1">
    <source>
        <dbReference type="SAM" id="Coils"/>
    </source>
</evidence>
<dbReference type="EMBL" id="CAHPSC010000011">
    <property type="protein sequence ID" value="CAB5675436.1"/>
    <property type="molecule type" value="Genomic_DNA"/>
</dbReference>
<dbReference type="RefSeq" id="WP_234686391.1">
    <property type="nucleotide sequence ID" value="NZ_CAHPSC010000011.1"/>
</dbReference>
<feature type="region of interest" description="Disordered" evidence="2">
    <location>
        <begin position="1"/>
        <end position="84"/>
    </location>
</feature>
<reference evidence="3" key="1">
    <citation type="submission" date="2020-05" db="EMBL/GenBank/DDBJ databases">
        <authorList>
            <person name="Delgado-Blas J."/>
        </authorList>
    </citation>
    <scope>NUCLEOTIDE SEQUENCE</scope>
    <source>
        <strain evidence="3">BB1454</strain>
    </source>
</reference>
<proteinExistence type="predicted"/>
<organism evidence="3 4">
    <name type="scientific">Comamonas aquatica</name>
    <dbReference type="NCBI Taxonomy" id="225991"/>
    <lineage>
        <taxon>Bacteria</taxon>
        <taxon>Pseudomonadati</taxon>
        <taxon>Pseudomonadota</taxon>
        <taxon>Betaproteobacteria</taxon>
        <taxon>Burkholderiales</taxon>
        <taxon>Comamonadaceae</taxon>
        <taxon>Comamonas</taxon>
    </lineage>
</organism>
<sequence length="308" mass="32195">MNVEDQQAERAAFEQGFAQASGQPAPAPAAPAAEAQATSQTEQTPAAQTTEQPGEAPGAASTTAEGAAAPPADAGPAEGEDPVVFGGYKRSELERLVEQAGKVTDLAQQLRKAQGKIGELNSKLQTQAPAQTTAPTQQKVVPELPPELVQFEQDFPEFATYAKAVIAAQQQPTPAAPPAQVQQTVATVAAPASAELDPVAIELAVMDRMHTGWREKVQGPEFNSWLAAQTEAVQTAFGEADTADALAAVIGQFDQWSSAKQAQAQKQQKGQQRLAAAVTPQGNAPKPQAAPTETDDFHAGFQSVMGRR</sequence>
<keyword evidence="1" id="KW-0175">Coiled coil</keyword>
<gene>
    <name evidence="3" type="ORF">GHA_01097</name>
</gene>
<accession>A0AA35GIK3</accession>
<dbReference type="Proteomes" id="UP000834458">
    <property type="component" value="Unassembled WGS sequence"/>
</dbReference>